<sequence>MVAELNEALDKLKLTAEEEEILGFEEDVDEEKADQIALNLINKAAVMNEGPWTFDGYTLLLKELTGMEKYSEVVFDTTRFWVKVYDVPALKQTRAFAEFIANKVGKFVTVDKGNLVGIDKSLNFIVDININKPLRRGIRVKIGTQPVWFDIRYVKLSDFYYPCGMLGHVYRGCEGFDDSIPDDKLPYGPNMQASLIASKRKGREAAIQEERQLLQAFKDRRSNKKAKMKLMFNGIEEQGVDAGPKGAEGGEGERSMKEVLDQFCAQSEWSALFPAAKVFHIDSDFSDHLPIF</sequence>
<evidence type="ECO:0008006" key="4">
    <source>
        <dbReference type="Google" id="ProtNLM"/>
    </source>
</evidence>
<dbReference type="OrthoDB" id="1297835at2759"/>
<comment type="caution">
    <text evidence="2">The sequence shown here is derived from an EMBL/GenBank/DDBJ whole genome shotgun (WGS) entry which is preliminary data.</text>
</comment>
<dbReference type="PANTHER" id="PTHR31286:SF167">
    <property type="entry name" value="OS09G0268800 PROTEIN"/>
    <property type="match status" value="1"/>
</dbReference>
<proteinExistence type="predicted"/>
<evidence type="ECO:0000313" key="2">
    <source>
        <dbReference type="EMBL" id="KAJ8433591.1"/>
    </source>
</evidence>
<gene>
    <name evidence="2" type="ORF">Cgig2_016521</name>
</gene>
<keyword evidence="3" id="KW-1185">Reference proteome</keyword>
<evidence type="ECO:0000256" key="1">
    <source>
        <dbReference type="SAM" id="Coils"/>
    </source>
</evidence>
<reference evidence="2" key="1">
    <citation type="submission" date="2022-04" db="EMBL/GenBank/DDBJ databases">
        <title>Carnegiea gigantea Genome sequencing and assembly v2.</title>
        <authorList>
            <person name="Copetti D."/>
            <person name="Sanderson M.J."/>
            <person name="Burquez A."/>
            <person name="Wojciechowski M.F."/>
        </authorList>
    </citation>
    <scope>NUCLEOTIDE SEQUENCE</scope>
    <source>
        <strain evidence="2">SGP5-SGP5p</strain>
        <tissue evidence="2">Aerial part</tissue>
    </source>
</reference>
<protein>
    <recommendedName>
        <fullName evidence="4">Zinc knuckle CX2CX4HX4C domain-containing protein</fullName>
    </recommendedName>
</protein>
<name>A0A9Q1Q9U3_9CARY</name>
<evidence type="ECO:0000313" key="3">
    <source>
        <dbReference type="Proteomes" id="UP001153076"/>
    </source>
</evidence>
<dbReference type="PANTHER" id="PTHR31286">
    <property type="entry name" value="GLYCINE-RICH CELL WALL STRUCTURAL PROTEIN 1.8-LIKE"/>
    <property type="match status" value="1"/>
</dbReference>
<feature type="coiled-coil region" evidence="1">
    <location>
        <begin position="2"/>
        <end position="34"/>
    </location>
</feature>
<organism evidence="2 3">
    <name type="scientific">Carnegiea gigantea</name>
    <dbReference type="NCBI Taxonomy" id="171969"/>
    <lineage>
        <taxon>Eukaryota</taxon>
        <taxon>Viridiplantae</taxon>
        <taxon>Streptophyta</taxon>
        <taxon>Embryophyta</taxon>
        <taxon>Tracheophyta</taxon>
        <taxon>Spermatophyta</taxon>
        <taxon>Magnoliopsida</taxon>
        <taxon>eudicotyledons</taxon>
        <taxon>Gunneridae</taxon>
        <taxon>Pentapetalae</taxon>
        <taxon>Caryophyllales</taxon>
        <taxon>Cactineae</taxon>
        <taxon>Cactaceae</taxon>
        <taxon>Cactoideae</taxon>
        <taxon>Echinocereeae</taxon>
        <taxon>Carnegiea</taxon>
    </lineage>
</organism>
<dbReference type="InterPro" id="IPR040256">
    <property type="entry name" value="At4g02000-like"/>
</dbReference>
<dbReference type="AlphaFoldDB" id="A0A9Q1Q9U3"/>
<keyword evidence="1" id="KW-0175">Coiled coil</keyword>
<dbReference type="EMBL" id="JAKOGI010000528">
    <property type="protein sequence ID" value="KAJ8433591.1"/>
    <property type="molecule type" value="Genomic_DNA"/>
</dbReference>
<dbReference type="Proteomes" id="UP001153076">
    <property type="component" value="Unassembled WGS sequence"/>
</dbReference>
<accession>A0A9Q1Q9U3</accession>